<evidence type="ECO:0000256" key="2">
    <source>
        <dbReference type="ARBA" id="ARBA00009069"/>
    </source>
</evidence>
<sequence>MFKFLQGGLSAVVGTAEPIYGPEAFRSVSETVKGKNPFSDITANDLSWKPSSSTSVETQTFYFTCPETGHFGFAQLIFSTIMNVHTTATFTFKIVHKDKPEETLWTSTNLDDFAAEGTNFTAKGLSIKLNEDLTEYKFMSQVNPQSVIDLTFTRTCPGFKIGADGNSLYGEDKNHPWGSMRHAFWPGAKMSGKIIVKGHLLEIVDARSMYIMAMQGMKPHHAAARWNFLNYQGTEHSAILMEFTTPPSYGETTVCVAAVTSKDKLIFTSVDNKVEHLKTELDDVNWPAPKKIRFSLCGPKIDAVVDGDIKPEDKVEAVIEGDLNWLVERVDVMSEIPAFAKRIASSVSGTKPYIYQYCNPMKLSLTIDGKTITEEGQAYSEATFIC</sequence>
<dbReference type="OrthoDB" id="2590239at2759"/>
<dbReference type="Proteomes" id="UP000095009">
    <property type="component" value="Unassembled WGS sequence"/>
</dbReference>
<dbReference type="InterPro" id="IPR033394">
    <property type="entry name" value="Svf1-like_C"/>
</dbReference>
<dbReference type="InterPro" id="IPR013931">
    <property type="entry name" value="Svf1-like_N"/>
</dbReference>
<protein>
    <submittedName>
        <fullName evidence="6">Survival factor 1</fullName>
    </submittedName>
</protein>
<reference evidence="6 7" key="1">
    <citation type="journal article" date="2016" name="Proc. Natl. Acad. Sci. U.S.A.">
        <title>Comparative genomics of biotechnologically important yeasts.</title>
        <authorList>
            <person name="Riley R."/>
            <person name="Haridas S."/>
            <person name="Wolfe K.H."/>
            <person name="Lopes M.R."/>
            <person name="Hittinger C.T."/>
            <person name="Goeker M."/>
            <person name="Salamov A.A."/>
            <person name="Wisecaver J.H."/>
            <person name="Long T.M."/>
            <person name="Calvey C.H."/>
            <person name="Aerts A.L."/>
            <person name="Barry K.W."/>
            <person name="Choi C."/>
            <person name="Clum A."/>
            <person name="Coughlan A.Y."/>
            <person name="Deshpande S."/>
            <person name="Douglass A.P."/>
            <person name="Hanson S.J."/>
            <person name="Klenk H.-P."/>
            <person name="LaButti K.M."/>
            <person name="Lapidus A."/>
            <person name="Lindquist E.A."/>
            <person name="Lipzen A.M."/>
            <person name="Meier-Kolthoff J.P."/>
            <person name="Ohm R.A."/>
            <person name="Otillar R.P."/>
            <person name="Pangilinan J.L."/>
            <person name="Peng Y."/>
            <person name="Rokas A."/>
            <person name="Rosa C.A."/>
            <person name="Scheuner C."/>
            <person name="Sibirny A.A."/>
            <person name="Slot J.C."/>
            <person name="Stielow J.B."/>
            <person name="Sun H."/>
            <person name="Kurtzman C.P."/>
            <person name="Blackwell M."/>
            <person name="Grigoriev I.V."/>
            <person name="Jeffries T.W."/>
        </authorList>
    </citation>
    <scope>NUCLEOTIDE SEQUENCE [LARGE SCALE GENOMIC DNA]</scope>
    <source>
        <strain evidence="6 7">DSM 6958</strain>
    </source>
</reference>
<dbReference type="Pfam" id="PF17187">
    <property type="entry name" value="Svf1_C"/>
    <property type="match status" value="1"/>
</dbReference>
<comment type="similarity">
    <text evidence="2">Belongs to the SVF1 family.</text>
</comment>
<evidence type="ECO:0000256" key="1">
    <source>
        <dbReference type="ARBA" id="ARBA00004496"/>
    </source>
</evidence>
<feature type="domain" description="Svf1-like N-terminal" evidence="4">
    <location>
        <begin position="56"/>
        <end position="215"/>
    </location>
</feature>
<evidence type="ECO:0000256" key="3">
    <source>
        <dbReference type="ARBA" id="ARBA00022490"/>
    </source>
</evidence>
<dbReference type="InterPro" id="IPR051385">
    <property type="entry name" value="Ceramide-binding_SVF1"/>
</dbReference>
<dbReference type="SUPFAM" id="SSF159245">
    <property type="entry name" value="AttH-like"/>
    <property type="match status" value="1"/>
</dbReference>
<feature type="domain" description="Svf1-like C-terminal" evidence="5">
    <location>
        <begin position="217"/>
        <end position="385"/>
    </location>
</feature>
<evidence type="ECO:0000259" key="4">
    <source>
        <dbReference type="Pfam" id="PF08622"/>
    </source>
</evidence>
<evidence type="ECO:0000313" key="6">
    <source>
        <dbReference type="EMBL" id="ODQ68326.1"/>
    </source>
</evidence>
<dbReference type="PANTHER" id="PTHR47107:SF1">
    <property type="entry name" value="CERAMIDE-BINDING PROTEIN SVF1-RELATED"/>
    <property type="match status" value="1"/>
</dbReference>
<dbReference type="EMBL" id="KV454406">
    <property type="protein sequence ID" value="ODQ68326.1"/>
    <property type="molecule type" value="Genomic_DNA"/>
</dbReference>
<dbReference type="GO" id="GO:0005737">
    <property type="term" value="C:cytoplasm"/>
    <property type="evidence" value="ECO:0007669"/>
    <property type="project" value="UniProtKB-SubCell"/>
</dbReference>
<dbReference type="GO" id="GO:0006979">
    <property type="term" value="P:response to oxidative stress"/>
    <property type="evidence" value="ECO:0007669"/>
    <property type="project" value="InterPro"/>
</dbReference>
<accession>A0A1E3PSC9</accession>
<name>A0A1E3PSC9_9ASCO</name>
<proteinExistence type="inferred from homology"/>
<keyword evidence="3" id="KW-0963">Cytoplasm</keyword>
<evidence type="ECO:0000259" key="5">
    <source>
        <dbReference type="Pfam" id="PF17187"/>
    </source>
</evidence>
<gene>
    <name evidence="6" type="ORF">NADFUDRAFT_81322</name>
</gene>
<comment type="subcellular location">
    <subcellularLocation>
        <location evidence="1">Cytoplasm</location>
    </subcellularLocation>
</comment>
<dbReference type="PANTHER" id="PTHR47107">
    <property type="entry name" value="SVF1-LIKE PROTEIN YDR222W-RELATED"/>
    <property type="match status" value="1"/>
</dbReference>
<evidence type="ECO:0000313" key="7">
    <source>
        <dbReference type="Proteomes" id="UP000095009"/>
    </source>
</evidence>
<organism evidence="6 7">
    <name type="scientific">Nadsonia fulvescens var. elongata DSM 6958</name>
    <dbReference type="NCBI Taxonomy" id="857566"/>
    <lineage>
        <taxon>Eukaryota</taxon>
        <taxon>Fungi</taxon>
        <taxon>Dikarya</taxon>
        <taxon>Ascomycota</taxon>
        <taxon>Saccharomycotina</taxon>
        <taxon>Dipodascomycetes</taxon>
        <taxon>Dipodascales</taxon>
        <taxon>Dipodascales incertae sedis</taxon>
        <taxon>Nadsonia</taxon>
    </lineage>
</organism>
<keyword evidence="7" id="KW-1185">Reference proteome</keyword>
<dbReference type="AlphaFoldDB" id="A0A1E3PSC9"/>
<dbReference type="Pfam" id="PF08622">
    <property type="entry name" value="Svf1"/>
    <property type="match status" value="1"/>
</dbReference>